<keyword evidence="2" id="KW-1185">Reference proteome</keyword>
<gene>
    <name evidence="1" type="ORF">LS72_010465</name>
</gene>
<evidence type="ECO:0000313" key="2">
    <source>
        <dbReference type="Proteomes" id="UP000029920"/>
    </source>
</evidence>
<sequence length="68" mass="7802">MLKRKKFTYITEAMAKKGMKLKTWADSKGLDNTDYLILLDISKGRVKGKRGRAKELVELLKRDGFKVA</sequence>
<accession>A0A4U8UGF0</accession>
<dbReference type="RefSeq" id="WP_034555494.1">
    <property type="nucleotide sequence ID" value="NZ_JRPC02000079.1"/>
</dbReference>
<evidence type="ECO:0000313" key="1">
    <source>
        <dbReference type="EMBL" id="TLE12655.1"/>
    </source>
</evidence>
<dbReference type="Proteomes" id="UP000029920">
    <property type="component" value="Unassembled WGS sequence"/>
</dbReference>
<proteinExistence type="predicted"/>
<protein>
    <submittedName>
        <fullName evidence="1">Uncharacterized protein</fullName>
    </submittedName>
</protein>
<organism evidence="1 2">
    <name type="scientific">Helicobacter apodemus</name>
    <dbReference type="NCBI Taxonomy" id="135569"/>
    <lineage>
        <taxon>Bacteria</taxon>
        <taxon>Pseudomonadati</taxon>
        <taxon>Campylobacterota</taxon>
        <taxon>Epsilonproteobacteria</taxon>
        <taxon>Campylobacterales</taxon>
        <taxon>Helicobacteraceae</taxon>
        <taxon>Helicobacter</taxon>
    </lineage>
</organism>
<dbReference type="AlphaFoldDB" id="A0A4U8UGF0"/>
<name>A0A4U8UGF0_9HELI</name>
<comment type="caution">
    <text evidence="1">The sequence shown here is derived from an EMBL/GenBank/DDBJ whole genome shotgun (WGS) entry which is preliminary data.</text>
</comment>
<dbReference type="EMBL" id="JRPC02000079">
    <property type="protein sequence ID" value="TLE12655.1"/>
    <property type="molecule type" value="Genomic_DNA"/>
</dbReference>
<reference evidence="1 2" key="1">
    <citation type="journal article" date="2014" name="Genome Announc.">
        <title>Draft genome sequences of eight enterohepatic helicobacter species isolated from both laboratory and wild rodents.</title>
        <authorList>
            <person name="Sheh A."/>
            <person name="Shen Z."/>
            <person name="Fox J.G."/>
        </authorList>
    </citation>
    <scope>NUCLEOTIDE SEQUENCE [LARGE SCALE GENOMIC DNA]</scope>
    <source>
        <strain evidence="1 2">MIT-03-7007</strain>
    </source>
</reference>